<dbReference type="InterPro" id="IPR007371">
    <property type="entry name" value="TPK_catalytic"/>
</dbReference>
<keyword evidence="9" id="KW-1185">Reference proteome</keyword>
<dbReference type="Gene3D" id="3.40.50.10240">
    <property type="entry name" value="Thiamin pyrophosphokinase, catalytic domain"/>
    <property type="match status" value="1"/>
</dbReference>
<keyword evidence="5" id="KW-1133">Transmembrane helix</keyword>
<proteinExistence type="predicted"/>
<evidence type="ECO:0000256" key="4">
    <source>
        <dbReference type="ARBA" id="ARBA00022840"/>
    </source>
</evidence>
<evidence type="ECO:0000256" key="1">
    <source>
        <dbReference type="ARBA" id="ARBA00022679"/>
    </source>
</evidence>
<dbReference type="NCBIfam" id="NF040608">
    <property type="entry name" value="division_SteA"/>
    <property type="match status" value="1"/>
</dbReference>
<evidence type="ECO:0000259" key="6">
    <source>
        <dbReference type="Pfam" id="PF04263"/>
    </source>
</evidence>
<keyword evidence="1" id="KW-0808">Transferase</keyword>
<protein>
    <submittedName>
        <fullName evidence="8">Cytokinetic ring protein SteA</fullName>
    </submittedName>
</protein>
<feature type="domain" description="SteA-like C-terminal" evidence="7">
    <location>
        <begin position="350"/>
        <end position="401"/>
    </location>
</feature>
<sequence length="409" mass="44103">MNDVSPRIKPTARLHVPRLRGLRRERGDAESGTTGVARLDGKTKKLTKRLEPGDIAIIDHVDLDRVSAEALAACDVAAVINVARSISGRYPNLGPQILVEAGIPLIDDVGPDVFAKVREGDRVRVDGGALICDDQVVAKGIRQTEETVEAAMTEAKAELPAQLEAFAANTMEFLKRERDLLLDGVGVPDVTTDLDGRHVLIVVRGYHYREDIATLRPYIREYRPVLIGVDGGADALIEAGYRPDMIVGDMDSVSDEALTCGAELIVHAYRDGRAPGLKRVHDLDRKAVVFPAAGTSEDIAMLLADDRGATLIVAVGTHATLVEFLDKGRAGMSSTFLTRLRVGSKLVDAKGVSRLYRSRIKGSSLLLLVAATLVAMIVAIVSSPAGDAFAPVVADKWHQFVYWLTGLFT</sequence>
<keyword evidence="4" id="KW-0067">ATP-binding</keyword>
<evidence type="ECO:0000256" key="3">
    <source>
        <dbReference type="ARBA" id="ARBA00022777"/>
    </source>
</evidence>
<keyword evidence="3" id="KW-0418">Kinase</keyword>
<comment type="caution">
    <text evidence="8">The sequence shown here is derived from an EMBL/GenBank/DDBJ whole genome shotgun (WGS) entry which is preliminary data.</text>
</comment>
<dbReference type="EMBL" id="JBHLZP010000667">
    <property type="protein sequence ID" value="MFB9839237.1"/>
    <property type="molecule type" value="Genomic_DNA"/>
</dbReference>
<feature type="domain" description="Thiamin pyrophosphokinase catalytic" evidence="6">
    <location>
        <begin position="224"/>
        <end position="259"/>
    </location>
</feature>
<gene>
    <name evidence="8" type="primary">steA</name>
    <name evidence="8" type="ORF">ACFFNX_44555</name>
</gene>
<dbReference type="SUPFAM" id="SSF63999">
    <property type="entry name" value="Thiamin pyrophosphokinase, catalytic domain"/>
    <property type="match status" value="1"/>
</dbReference>
<dbReference type="InterPro" id="IPR022215">
    <property type="entry name" value="SteA-like_C"/>
</dbReference>
<dbReference type="RefSeq" id="WP_378212319.1">
    <property type="nucleotide sequence ID" value="NZ_JBHLZP010000667.1"/>
</dbReference>
<dbReference type="Pfam" id="PF04263">
    <property type="entry name" value="TPK_catalytic"/>
    <property type="match status" value="1"/>
</dbReference>
<dbReference type="Pfam" id="PF12555">
    <property type="entry name" value="SteA-like_C"/>
    <property type="match status" value="1"/>
</dbReference>
<evidence type="ECO:0000313" key="9">
    <source>
        <dbReference type="Proteomes" id="UP001589627"/>
    </source>
</evidence>
<organism evidence="8 9">
    <name type="scientific">Actinoallomurus acaciae</name>
    <dbReference type="NCBI Taxonomy" id="502577"/>
    <lineage>
        <taxon>Bacteria</taxon>
        <taxon>Bacillati</taxon>
        <taxon>Actinomycetota</taxon>
        <taxon>Actinomycetes</taxon>
        <taxon>Streptosporangiales</taxon>
        <taxon>Thermomonosporaceae</taxon>
        <taxon>Actinoallomurus</taxon>
    </lineage>
</organism>
<evidence type="ECO:0000313" key="8">
    <source>
        <dbReference type="EMBL" id="MFB9839237.1"/>
    </source>
</evidence>
<keyword evidence="5" id="KW-0812">Transmembrane</keyword>
<reference evidence="8 9" key="1">
    <citation type="submission" date="2024-09" db="EMBL/GenBank/DDBJ databases">
        <authorList>
            <person name="Sun Q."/>
            <person name="Mori K."/>
        </authorList>
    </citation>
    <scope>NUCLEOTIDE SEQUENCE [LARGE SCALE GENOMIC DNA]</scope>
    <source>
        <strain evidence="8 9">TBRC 0563</strain>
    </source>
</reference>
<dbReference type="Proteomes" id="UP001589627">
    <property type="component" value="Unassembled WGS sequence"/>
</dbReference>
<evidence type="ECO:0000259" key="7">
    <source>
        <dbReference type="Pfam" id="PF12555"/>
    </source>
</evidence>
<dbReference type="InterPro" id="IPR047795">
    <property type="entry name" value="Put_SteA-like"/>
</dbReference>
<accession>A0ABV5YZ39</accession>
<dbReference type="InterPro" id="IPR036759">
    <property type="entry name" value="TPK_catalytic_sf"/>
</dbReference>
<keyword evidence="5" id="KW-0472">Membrane</keyword>
<evidence type="ECO:0000256" key="5">
    <source>
        <dbReference type="SAM" id="Phobius"/>
    </source>
</evidence>
<evidence type="ECO:0000256" key="2">
    <source>
        <dbReference type="ARBA" id="ARBA00022741"/>
    </source>
</evidence>
<keyword evidence="2" id="KW-0547">Nucleotide-binding</keyword>
<name>A0ABV5YZ39_9ACTN</name>
<feature type="transmembrane region" description="Helical" evidence="5">
    <location>
        <begin position="364"/>
        <end position="382"/>
    </location>
</feature>